<dbReference type="PANTHER" id="PTHR47209">
    <property type="entry name" value="OS06G0639500 PROTEIN"/>
    <property type="match status" value="1"/>
</dbReference>
<evidence type="ECO:0000313" key="2">
    <source>
        <dbReference type="EMBL" id="CAD7702351.1"/>
    </source>
</evidence>
<dbReference type="SMART" id="SM00220">
    <property type="entry name" value="S_TKc"/>
    <property type="match status" value="1"/>
</dbReference>
<sequence>MQRRRSDVVPEWLSLKWSYFRAAFVHRNVKVAPFKPHSKAAQCVVWKWLAGWEVALIMAVFRTQAQAASLSRSPNGMLFCMTLAWRKVYSTAAKRSFSEDGGASPSYLFPTIFATLAASLLGTMGTASAESKKMTSEEEVMAVLADMDLSKNQKKFGPGNSMYIAPDNLRLVKKLNEGTFGQIWLGELRDGTHVEEVAVKLLSEEFLARECLADLLKAEALIFHRVSTRCHHVCRLYGVACKGDQVCLVMKLYKKSLHDLLRESQGHMPLADIQKYGEQVCKGLAELHEQGVIMQDLKPANVLIDDLDHAVLADFGMASFVERENGASVVTAAKGTPSYMAPEAWDPRHMGGMSTKTDMWSLACVIIELYTGMPPWHGLEVQAIAGKVKDEHRVPRVPRGLPAPLASALQKCLSFDPEERPQAREVLEVFLSTWDVPHEYEDEDRRYANAAQGFTGPPMMIQGSYWVPDPSAAQQWPIMIQGSLYVPPSEEEDPPMIQGSLYVPSGTLLKRSPSLKQLQESDKDLCKAVSRFAQIVEAV</sequence>
<dbReference type="Gene3D" id="3.30.200.20">
    <property type="entry name" value="Phosphorylase Kinase, domain 1"/>
    <property type="match status" value="1"/>
</dbReference>
<dbReference type="PANTHER" id="PTHR47209:SF4">
    <property type="entry name" value="SEED DORMANCY CONTROL PROTEIN"/>
    <property type="match status" value="1"/>
</dbReference>
<accession>A0A8S1J8U8</accession>
<dbReference type="Gene3D" id="1.10.510.10">
    <property type="entry name" value="Transferase(Phosphotransferase) domain 1"/>
    <property type="match status" value="1"/>
</dbReference>
<dbReference type="InterPro" id="IPR053293">
    <property type="entry name" value="OCM_Kinase"/>
</dbReference>
<dbReference type="InterPro" id="IPR011009">
    <property type="entry name" value="Kinase-like_dom_sf"/>
</dbReference>
<evidence type="ECO:0000259" key="1">
    <source>
        <dbReference type="PROSITE" id="PS50011"/>
    </source>
</evidence>
<dbReference type="GO" id="GO:0005524">
    <property type="term" value="F:ATP binding"/>
    <property type="evidence" value="ECO:0007669"/>
    <property type="project" value="InterPro"/>
</dbReference>
<dbReference type="GO" id="GO:0004672">
    <property type="term" value="F:protein kinase activity"/>
    <property type="evidence" value="ECO:0007669"/>
    <property type="project" value="InterPro"/>
</dbReference>
<dbReference type="SUPFAM" id="SSF56112">
    <property type="entry name" value="Protein kinase-like (PK-like)"/>
    <property type="match status" value="1"/>
</dbReference>
<comment type="caution">
    <text evidence="2">The sequence shown here is derived from an EMBL/GenBank/DDBJ whole genome shotgun (WGS) entry which is preliminary data.</text>
</comment>
<dbReference type="InterPro" id="IPR000719">
    <property type="entry name" value="Prot_kinase_dom"/>
</dbReference>
<dbReference type="Proteomes" id="UP000708148">
    <property type="component" value="Unassembled WGS sequence"/>
</dbReference>
<dbReference type="OrthoDB" id="552305at2759"/>
<dbReference type="PROSITE" id="PS50011">
    <property type="entry name" value="PROTEIN_KINASE_DOM"/>
    <property type="match status" value="1"/>
</dbReference>
<dbReference type="Pfam" id="PF07714">
    <property type="entry name" value="PK_Tyr_Ser-Thr"/>
    <property type="match status" value="1"/>
</dbReference>
<dbReference type="AlphaFoldDB" id="A0A8S1J8U8"/>
<gene>
    <name evidence="2" type="ORF">OSTQU699_LOCUS7708</name>
</gene>
<dbReference type="EMBL" id="CAJHUC010001798">
    <property type="protein sequence ID" value="CAD7702351.1"/>
    <property type="molecule type" value="Genomic_DNA"/>
</dbReference>
<reference evidence="2" key="1">
    <citation type="submission" date="2020-12" db="EMBL/GenBank/DDBJ databases">
        <authorList>
            <person name="Iha C."/>
        </authorList>
    </citation>
    <scope>NUCLEOTIDE SEQUENCE</scope>
</reference>
<name>A0A8S1J8U8_9CHLO</name>
<feature type="domain" description="Protein kinase" evidence="1">
    <location>
        <begin position="169"/>
        <end position="441"/>
    </location>
</feature>
<dbReference type="InterPro" id="IPR001245">
    <property type="entry name" value="Ser-Thr/Tyr_kinase_cat_dom"/>
</dbReference>
<protein>
    <recommendedName>
        <fullName evidence="1">Protein kinase domain-containing protein</fullName>
    </recommendedName>
</protein>
<organism evidence="2 3">
    <name type="scientific">Ostreobium quekettii</name>
    <dbReference type="NCBI Taxonomy" id="121088"/>
    <lineage>
        <taxon>Eukaryota</taxon>
        <taxon>Viridiplantae</taxon>
        <taxon>Chlorophyta</taxon>
        <taxon>core chlorophytes</taxon>
        <taxon>Ulvophyceae</taxon>
        <taxon>TCBD clade</taxon>
        <taxon>Bryopsidales</taxon>
        <taxon>Ostreobineae</taxon>
        <taxon>Ostreobiaceae</taxon>
        <taxon>Ostreobium</taxon>
    </lineage>
</organism>
<keyword evidence="3" id="KW-1185">Reference proteome</keyword>
<dbReference type="CDD" id="cd14014">
    <property type="entry name" value="STKc_PknB_like"/>
    <property type="match status" value="1"/>
</dbReference>
<proteinExistence type="predicted"/>
<evidence type="ECO:0000313" key="3">
    <source>
        <dbReference type="Proteomes" id="UP000708148"/>
    </source>
</evidence>